<accession>A0AAE9Z1W4</accession>
<keyword evidence="2" id="KW-1185">Reference proteome</keyword>
<evidence type="ECO:0000313" key="1">
    <source>
        <dbReference type="EMBL" id="WDE05286.1"/>
    </source>
</evidence>
<dbReference type="RefSeq" id="WP_044840900.1">
    <property type="nucleotide sequence ID" value="NZ_CP059733.1"/>
</dbReference>
<dbReference type="Proteomes" id="UP000032352">
    <property type="component" value="Chromosome"/>
</dbReference>
<dbReference type="AlphaFoldDB" id="A0AAE9Z1W4"/>
<dbReference type="KEGG" id="tvd:SG34_029030"/>
<evidence type="ECO:0000313" key="2">
    <source>
        <dbReference type="Proteomes" id="UP000032352"/>
    </source>
</evidence>
<organism evidence="1 2">
    <name type="scientific">Thalassomonas viridans</name>
    <dbReference type="NCBI Taxonomy" id="137584"/>
    <lineage>
        <taxon>Bacteria</taxon>
        <taxon>Pseudomonadati</taxon>
        <taxon>Pseudomonadota</taxon>
        <taxon>Gammaproteobacteria</taxon>
        <taxon>Alteromonadales</taxon>
        <taxon>Colwelliaceae</taxon>
        <taxon>Thalassomonas</taxon>
    </lineage>
</organism>
<reference evidence="1 2" key="2">
    <citation type="journal article" date="2022" name="Mar. Drugs">
        <title>Bioassay-Guided Fractionation Leads to the Detection of Cholic Acid Generated by the Rare Thalassomonas sp.</title>
        <authorList>
            <person name="Pheiffer F."/>
            <person name="Schneider Y.K."/>
            <person name="Hansen E.H."/>
            <person name="Andersen J.H."/>
            <person name="Isaksson J."/>
            <person name="Busche T."/>
            <person name="R C."/>
            <person name="Kalinowski J."/>
            <person name="Zyl L.V."/>
            <person name="Trindade M."/>
        </authorList>
    </citation>
    <scope>NUCLEOTIDE SEQUENCE [LARGE SCALE GENOMIC DNA]</scope>
    <source>
        <strain evidence="1 2">XOM25</strain>
    </source>
</reference>
<proteinExistence type="predicted"/>
<gene>
    <name evidence="1" type="ORF">SG34_029030</name>
</gene>
<reference evidence="1 2" key="1">
    <citation type="journal article" date="2015" name="Genome Announc.">
        <title>Draft Genome Sequences of Marine Isolates of Thalassomonas viridans and Thalassomonas actiniarum.</title>
        <authorList>
            <person name="Olonade I."/>
            <person name="van Zyl L.J."/>
            <person name="Trindade M."/>
        </authorList>
    </citation>
    <scope>NUCLEOTIDE SEQUENCE [LARGE SCALE GENOMIC DNA]</scope>
    <source>
        <strain evidence="1 2">XOM25</strain>
    </source>
</reference>
<sequence length="219" mass="24558">MDSQYIKDKNIINRYLHGSLTPEECIEFEEYLIDKPELIEQLEIDSQLMKALPEVDYSTPEADNTPKKGWSFPLTDWLSLTPLKASITTALLCLLGFNLVDSSWQQADGLIVEESRMVFLDTLRSGNTGDVPHKVALPGSQNLSLGIPADPDYPAVEYRIKISRNSQEFSSRCRLADPSGHFFITLDGQALQPGLYLIDLIPCHENLATKQLAVLFTDK</sequence>
<protein>
    <recommendedName>
        <fullName evidence="3">Zinc-finger domain-containing protein</fullName>
    </recommendedName>
</protein>
<name>A0AAE9Z1W4_9GAMM</name>
<dbReference type="EMBL" id="CP059733">
    <property type="protein sequence ID" value="WDE05286.1"/>
    <property type="molecule type" value="Genomic_DNA"/>
</dbReference>
<evidence type="ECO:0008006" key="3">
    <source>
        <dbReference type="Google" id="ProtNLM"/>
    </source>
</evidence>